<name>A0A433VV74_9CYAN</name>
<protein>
    <recommendedName>
        <fullName evidence="3">Heterocyst formation protein HetP</fullName>
    </recommendedName>
</protein>
<keyword evidence="2" id="KW-1185">Reference proteome</keyword>
<evidence type="ECO:0000313" key="2">
    <source>
        <dbReference type="Proteomes" id="UP000271624"/>
    </source>
</evidence>
<dbReference type="InterPro" id="IPR049598">
    <property type="entry name" value="HetP-like"/>
</dbReference>
<dbReference type="Proteomes" id="UP000271624">
    <property type="component" value="Unassembled WGS sequence"/>
</dbReference>
<sequence>MNKKQIEEVIKAIIAGKYSWACVLILRFNGYDPLHYIPYRTYIRLLKDNYQIDRENASLTNSRT</sequence>
<proteinExistence type="predicted"/>
<evidence type="ECO:0000313" key="1">
    <source>
        <dbReference type="EMBL" id="RUT09992.1"/>
    </source>
</evidence>
<evidence type="ECO:0008006" key="3">
    <source>
        <dbReference type="Google" id="ProtNLM"/>
    </source>
</evidence>
<reference evidence="1" key="1">
    <citation type="submission" date="2018-12" db="EMBL/GenBank/DDBJ databases">
        <authorList>
            <person name="Will S."/>
            <person name="Neumann-Schaal M."/>
            <person name="Henke P."/>
        </authorList>
    </citation>
    <scope>NUCLEOTIDE SEQUENCE</scope>
    <source>
        <strain evidence="1">PCC 7102</strain>
    </source>
</reference>
<gene>
    <name evidence="1" type="ORF">DSM106972_004870</name>
</gene>
<accession>A0A433VV74</accession>
<organism evidence="1 2">
    <name type="scientific">Dulcicalothrix desertica PCC 7102</name>
    <dbReference type="NCBI Taxonomy" id="232991"/>
    <lineage>
        <taxon>Bacteria</taxon>
        <taxon>Bacillati</taxon>
        <taxon>Cyanobacteriota</taxon>
        <taxon>Cyanophyceae</taxon>
        <taxon>Nostocales</taxon>
        <taxon>Calotrichaceae</taxon>
        <taxon>Dulcicalothrix</taxon>
    </lineage>
</organism>
<dbReference type="NCBIfam" id="NF037966">
    <property type="entry name" value="HetP_family"/>
    <property type="match status" value="1"/>
</dbReference>
<reference evidence="1" key="2">
    <citation type="journal article" date="2019" name="Genome Biol. Evol.">
        <title>Day and night: Metabolic profiles and evolutionary relationships of six axenic non-marine cyanobacteria.</title>
        <authorList>
            <person name="Will S.E."/>
            <person name="Henke P."/>
            <person name="Boedeker C."/>
            <person name="Huang S."/>
            <person name="Brinkmann H."/>
            <person name="Rohde M."/>
            <person name="Jarek M."/>
            <person name="Friedl T."/>
            <person name="Seufert S."/>
            <person name="Schumacher M."/>
            <person name="Overmann J."/>
            <person name="Neumann-Schaal M."/>
            <person name="Petersen J."/>
        </authorList>
    </citation>
    <scope>NUCLEOTIDE SEQUENCE [LARGE SCALE GENOMIC DNA]</scope>
    <source>
        <strain evidence="1">PCC 7102</strain>
    </source>
</reference>
<dbReference type="EMBL" id="RSCL01000001">
    <property type="protein sequence ID" value="RUT09992.1"/>
    <property type="molecule type" value="Genomic_DNA"/>
</dbReference>
<dbReference type="RefSeq" id="WP_051043899.1">
    <property type="nucleotide sequence ID" value="NZ_RSCL01000001.1"/>
</dbReference>
<comment type="caution">
    <text evidence="1">The sequence shown here is derived from an EMBL/GenBank/DDBJ whole genome shotgun (WGS) entry which is preliminary data.</text>
</comment>
<dbReference type="OrthoDB" id="532598at2"/>
<dbReference type="AlphaFoldDB" id="A0A433VV74"/>